<comment type="similarity">
    <text evidence="6">Belongs to the LptE lipoprotein family.</text>
</comment>
<evidence type="ECO:0000256" key="7">
    <source>
        <dbReference type="SAM" id="MobiDB-lite"/>
    </source>
</evidence>
<feature type="compositionally biased region" description="Polar residues" evidence="7">
    <location>
        <begin position="11"/>
        <end position="24"/>
    </location>
</feature>
<dbReference type="HAMAP" id="MF_01186">
    <property type="entry name" value="LPS_assembly_LptE"/>
    <property type="match status" value="1"/>
</dbReference>
<dbReference type="Proteomes" id="UP000050411">
    <property type="component" value="Unassembled WGS sequence"/>
</dbReference>
<evidence type="ECO:0000313" key="8">
    <source>
        <dbReference type="EMBL" id="KPW84318.1"/>
    </source>
</evidence>
<proteinExistence type="inferred from homology"/>
<dbReference type="PANTHER" id="PTHR38098:SF1">
    <property type="entry name" value="LPS-ASSEMBLY LIPOPROTEIN LPTE"/>
    <property type="match status" value="1"/>
</dbReference>
<name>A0A0N8R1L4_9PSED</name>
<gene>
    <name evidence="6" type="primary">lptE</name>
    <name evidence="8" type="ORF">ALO92_100155</name>
</gene>
<keyword evidence="4 6" id="KW-0998">Cell outer membrane</keyword>
<dbReference type="GO" id="GO:0009279">
    <property type="term" value="C:cell outer membrane"/>
    <property type="evidence" value="ECO:0007669"/>
    <property type="project" value="UniProtKB-UniRule"/>
</dbReference>
<organism evidence="8 9">
    <name type="scientific">Pseudomonas congelans</name>
    <dbReference type="NCBI Taxonomy" id="200452"/>
    <lineage>
        <taxon>Bacteria</taxon>
        <taxon>Pseudomonadati</taxon>
        <taxon>Pseudomonadota</taxon>
        <taxon>Gammaproteobacteria</taxon>
        <taxon>Pseudomonadales</taxon>
        <taxon>Pseudomonadaceae</taxon>
        <taxon>Pseudomonas</taxon>
    </lineage>
</organism>
<dbReference type="PATRIC" id="fig|200452.3.peg.1724"/>
<evidence type="ECO:0000313" key="9">
    <source>
        <dbReference type="Proteomes" id="UP000050411"/>
    </source>
</evidence>
<feature type="region of interest" description="Disordered" evidence="7">
    <location>
        <begin position="7"/>
        <end position="47"/>
    </location>
</feature>
<dbReference type="InterPro" id="IPR007485">
    <property type="entry name" value="LPS_assembly_LptE"/>
</dbReference>
<comment type="caution">
    <text evidence="8">The sequence shown here is derived from an EMBL/GenBank/DDBJ whole genome shotgun (WGS) entry which is preliminary data.</text>
</comment>
<evidence type="ECO:0000256" key="5">
    <source>
        <dbReference type="ARBA" id="ARBA00023288"/>
    </source>
</evidence>
<comment type="function">
    <text evidence="6">Together with LptD, is involved in the assembly of lipopolysaccharide (LPS) at the surface of the outer membrane. Required for the proper assembly of LptD. Binds LPS and may serve as the LPS recognition site at the outer membrane.</text>
</comment>
<dbReference type="AlphaFoldDB" id="A0A0N8R1L4"/>
<protein>
    <recommendedName>
        <fullName evidence="6">LPS-assembly lipoprotein LptE</fullName>
    </recommendedName>
</protein>
<reference evidence="8 9" key="1">
    <citation type="submission" date="2015-09" db="EMBL/GenBank/DDBJ databases">
        <title>Genome announcement of multiple Pseudomonas syringae strains.</title>
        <authorList>
            <person name="Thakur S."/>
            <person name="Wang P.W."/>
            <person name="Gong Y."/>
            <person name="Weir B.S."/>
            <person name="Guttman D.S."/>
        </authorList>
    </citation>
    <scope>NUCLEOTIDE SEQUENCE [LARGE SCALE GENOMIC DNA]</scope>
    <source>
        <strain evidence="8 9">ICMP19117</strain>
    </source>
</reference>
<sequence length="306" mass="33787">MACIRCKRAGTGQSATGDSGQRQAARSHRDACQRQPRRGRSGRPRQRERIALHRWPDHSQGDCRTWQAGQHRRKLIGSGARQMQGAEHISRARTGGPNGFKGSIKMIKRNLLVMGLAVLLSACGFQLRGTGTTELAIKELDVSARDAYGETVTQLTRLLTSSGVKVYTGAPYKLMLTNEAETQRAISYSGSGRSAEYQLTTTLTYEVHGDKDRFLLGDKVTADRSYVHDGNNLTGSDQEASQVRQEMRNDLIQKLMARLQQLTPSRLDELQTKADAVAKAEADALEAAQRIRDETPQQSPVEVPAR</sequence>
<keyword evidence="1" id="KW-0732">Signal</keyword>
<dbReference type="GO" id="GO:0001530">
    <property type="term" value="F:lipopolysaccharide binding"/>
    <property type="evidence" value="ECO:0007669"/>
    <property type="project" value="TreeGrafter"/>
</dbReference>
<keyword evidence="2 6" id="KW-0472">Membrane</keyword>
<evidence type="ECO:0000256" key="1">
    <source>
        <dbReference type="ARBA" id="ARBA00022729"/>
    </source>
</evidence>
<comment type="subunit">
    <text evidence="6">Component of the lipopolysaccharide transport and assembly complex. Interacts with LptD.</text>
</comment>
<dbReference type="Gene3D" id="3.30.160.150">
    <property type="entry name" value="Lipoprotein like domain"/>
    <property type="match status" value="1"/>
</dbReference>
<evidence type="ECO:0000256" key="6">
    <source>
        <dbReference type="HAMAP-Rule" id="MF_01186"/>
    </source>
</evidence>
<dbReference type="GO" id="GO:1990351">
    <property type="term" value="C:transporter complex"/>
    <property type="evidence" value="ECO:0007669"/>
    <property type="project" value="TreeGrafter"/>
</dbReference>
<accession>A0A0N8R1L4</accession>
<feature type="compositionally biased region" description="Basic residues" evidence="7">
    <location>
        <begin position="35"/>
        <end position="44"/>
    </location>
</feature>
<evidence type="ECO:0000256" key="3">
    <source>
        <dbReference type="ARBA" id="ARBA00023139"/>
    </source>
</evidence>
<keyword evidence="5 8" id="KW-0449">Lipoprotein</keyword>
<dbReference type="EMBL" id="LJQB01000059">
    <property type="protein sequence ID" value="KPW84318.1"/>
    <property type="molecule type" value="Genomic_DNA"/>
</dbReference>
<dbReference type="PANTHER" id="PTHR38098">
    <property type="entry name" value="LPS-ASSEMBLY LIPOPROTEIN LPTE"/>
    <property type="match status" value="1"/>
</dbReference>
<evidence type="ECO:0000256" key="2">
    <source>
        <dbReference type="ARBA" id="ARBA00023136"/>
    </source>
</evidence>
<dbReference type="Pfam" id="PF04390">
    <property type="entry name" value="LptE"/>
    <property type="match status" value="1"/>
</dbReference>
<dbReference type="GO" id="GO:0043165">
    <property type="term" value="P:Gram-negative-bacterium-type cell outer membrane assembly"/>
    <property type="evidence" value="ECO:0007669"/>
    <property type="project" value="UniProtKB-UniRule"/>
</dbReference>
<dbReference type="GO" id="GO:0015920">
    <property type="term" value="P:lipopolysaccharide transport"/>
    <property type="evidence" value="ECO:0007669"/>
    <property type="project" value="TreeGrafter"/>
</dbReference>
<keyword evidence="3" id="KW-0564">Palmitate</keyword>
<evidence type="ECO:0000256" key="4">
    <source>
        <dbReference type="ARBA" id="ARBA00023237"/>
    </source>
</evidence>